<dbReference type="PROSITE" id="PS51379">
    <property type="entry name" value="4FE4S_FER_2"/>
    <property type="match status" value="2"/>
</dbReference>
<dbReference type="Gene3D" id="3.30.70.20">
    <property type="match status" value="1"/>
</dbReference>
<name>X0U5W7_9ZZZZ</name>
<gene>
    <name evidence="2" type="ORF">S01H1_41710</name>
</gene>
<protein>
    <recommendedName>
        <fullName evidence="1">4Fe-4S ferredoxin-type domain-containing protein</fullName>
    </recommendedName>
</protein>
<dbReference type="EMBL" id="BARS01026470">
    <property type="protein sequence ID" value="GAG01144.1"/>
    <property type="molecule type" value="Genomic_DNA"/>
</dbReference>
<evidence type="ECO:0000259" key="1">
    <source>
        <dbReference type="PROSITE" id="PS51379"/>
    </source>
</evidence>
<dbReference type="InterPro" id="IPR017896">
    <property type="entry name" value="4Fe4S_Fe-S-bd"/>
</dbReference>
<accession>X0U5W7</accession>
<sequence length="85" mass="9471">MQVYRLKINRNICTGCNICVVSCPINFDQLKTKSFLSEENAVILVKNGIAFDVYEGNRKVNCDGCGVCIQNCPQSAIQLEIIEVK</sequence>
<dbReference type="InterPro" id="IPR017900">
    <property type="entry name" value="4Fe4S_Fe_S_CS"/>
</dbReference>
<dbReference type="Pfam" id="PF13187">
    <property type="entry name" value="Fer4_9"/>
    <property type="match status" value="1"/>
</dbReference>
<proteinExistence type="predicted"/>
<comment type="caution">
    <text evidence="2">The sequence shown here is derived from an EMBL/GenBank/DDBJ whole genome shotgun (WGS) entry which is preliminary data.</text>
</comment>
<feature type="domain" description="4Fe-4S ferredoxin-type" evidence="1">
    <location>
        <begin position="52"/>
        <end position="82"/>
    </location>
</feature>
<dbReference type="AlphaFoldDB" id="X0U5W7"/>
<feature type="domain" description="4Fe-4S ferredoxin-type" evidence="1">
    <location>
        <begin position="4"/>
        <end position="33"/>
    </location>
</feature>
<dbReference type="PROSITE" id="PS00198">
    <property type="entry name" value="4FE4S_FER_1"/>
    <property type="match status" value="1"/>
</dbReference>
<organism evidence="2">
    <name type="scientific">marine sediment metagenome</name>
    <dbReference type="NCBI Taxonomy" id="412755"/>
    <lineage>
        <taxon>unclassified sequences</taxon>
        <taxon>metagenomes</taxon>
        <taxon>ecological metagenomes</taxon>
    </lineage>
</organism>
<reference evidence="2" key="1">
    <citation type="journal article" date="2014" name="Front. Microbiol.">
        <title>High frequency of phylogenetically diverse reductive dehalogenase-homologous genes in deep subseafloor sedimentary metagenomes.</title>
        <authorList>
            <person name="Kawai M."/>
            <person name="Futagami T."/>
            <person name="Toyoda A."/>
            <person name="Takaki Y."/>
            <person name="Nishi S."/>
            <person name="Hori S."/>
            <person name="Arai W."/>
            <person name="Tsubouchi T."/>
            <person name="Morono Y."/>
            <person name="Uchiyama I."/>
            <person name="Ito T."/>
            <person name="Fujiyama A."/>
            <person name="Inagaki F."/>
            <person name="Takami H."/>
        </authorList>
    </citation>
    <scope>NUCLEOTIDE SEQUENCE</scope>
    <source>
        <strain evidence="2">Expedition CK06-06</strain>
    </source>
</reference>
<dbReference type="SUPFAM" id="SSF54862">
    <property type="entry name" value="4Fe-4S ferredoxins"/>
    <property type="match status" value="1"/>
</dbReference>
<evidence type="ECO:0000313" key="2">
    <source>
        <dbReference type="EMBL" id="GAG01144.1"/>
    </source>
</evidence>